<reference evidence="1 2" key="1">
    <citation type="journal article" date="2009" name="Int. J. Syst. Evol. Microbiol.">
        <title>Paenibacillus contaminans sp. nov., isolated from a contaminated laboratory plate.</title>
        <authorList>
            <person name="Chou J.H."/>
            <person name="Lee J.H."/>
            <person name="Lin M.C."/>
            <person name="Chang P.S."/>
            <person name="Arun A.B."/>
            <person name="Young C.C."/>
            <person name="Chen W.M."/>
        </authorList>
    </citation>
    <scope>NUCLEOTIDE SEQUENCE [LARGE SCALE GENOMIC DNA]</scope>
    <source>
        <strain evidence="1 2">CKOBP-6</strain>
    </source>
</reference>
<name>A0A329MCT2_9BACL</name>
<comment type="caution">
    <text evidence="1">The sequence shown here is derived from an EMBL/GenBank/DDBJ whole genome shotgun (WGS) entry which is preliminary data.</text>
</comment>
<protein>
    <submittedName>
        <fullName evidence="1">Uncharacterized protein</fullName>
    </submittedName>
</protein>
<evidence type="ECO:0000313" key="1">
    <source>
        <dbReference type="EMBL" id="RAV17859.1"/>
    </source>
</evidence>
<accession>A0A329MCT2</accession>
<gene>
    <name evidence="1" type="ORF">DQG23_25965</name>
</gene>
<sequence length="93" mass="10815">MSLDDLLKDLQGQKTVQEDPHSLSNLFHDSFMSKYSGSKSFEAFLEKGNFQVTSLDDISNIPDELFDRHVQRETKFADWKSMLDQARRESEVK</sequence>
<evidence type="ECO:0000313" key="2">
    <source>
        <dbReference type="Proteomes" id="UP000250369"/>
    </source>
</evidence>
<keyword evidence="2" id="KW-1185">Reference proteome</keyword>
<dbReference type="EMBL" id="QMFB01000017">
    <property type="protein sequence ID" value="RAV17859.1"/>
    <property type="molecule type" value="Genomic_DNA"/>
</dbReference>
<dbReference type="Proteomes" id="UP000250369">
    <property type="component" value="Unassembled WGS sequence"/>
</dbReference>
<organism evidence="1 2">
    <name type="scientific">Paenibacillus contaminans</name>
    <dbReference type="NCBI Taxonomy" id="450362"/>
    <lineage>
        <taxon>Bacteria</taxon>
        <taxon>Bacillati</taxon>
        <taxon>Bacillota</taxon>
        <taxon>Bacilli</taxon>
        <taxon>Bacillales</taxon>
        <taxon>Paenibacillaceae</taxon>
        <taxon>Paenibacillus</taxon>
    </lineage>
</organism>
<dbReference type="RefSeq" id="WP_113033945.1">
    <property type="nucleotide sequence ID" value="NZ_QMFB01000017.1"/>
</dbReference>
<dbReference type="OrthoDB" id="2889017at2"/>
<proteinExistence type="predicted"/>
<dbReference type="AlphaFoldDB" id="A0A329MCT2"/>